<keyword evidence="3" id="KW-0677">Repeat</keyword>
<proteinExistence type="inferred from homology"/>
<keyword evidence="9" id="KW-0539">Nucleus</keyword>
<evidence type="ECO:0000256" key="4">
    <source>
        <dbReference type="ARBA" id="ARBA00022771"/>
    </source>
</evidence>
<evidence type="ECO:0000256" key="8">
    <source>
        <dbReference type="ARBA" id="ARBA00023163"/>
    </source>
</evidence>
<dbReference type="PANTHER" id="PTHR23235">
    <property type="entry name" value="KRUEPPEL-LIKE TRANSCRIPTION FACTOR"/>
    <property type="match status" value="1"/>
</dbReference>
<dbReference type="GO" id="GO:0005634">
    <property type="term" value="C:nucleus"/>
    <property type="evidence" value="ECO:0007669"/>
    <property type="project" value="UniProtKB-SubCell"/>
</dbReference>
<evidence type="ECO:0000256" key="1">
    <source>
        <dbReference type="ARBA" id="ARBA00004123"/>
    </source>
</evidence>
<keyword evidence="5" id="KW-0862">Zinc</keyword>
<dbReference type="PROSITE" id="PS00028">
    <property type="entry name" value="ZINC_FINGER_C2H2_1"/>
    <property type="match status" value="3"/>
</dbReference>
<feature type="domain" description="C2H2-type" evidence="13">
    <location>
        <begin position="297"/>
        <end position="326"/>
    </location>
</feature>
<feature type="domain" description="C2H2-type" evidence="13">
    <location>
        <begin position="357"/>
        <end position="384"/>
    </location>
</feature>
<keyword evidence="7" id="KW-0238">DNA-binding</keyword>
<dbReference type="InterPro" id="IPR013087">
    <property type="entry name" value="Znf_C2H2_type"/>
</dbReference>
<comment type="subcellular location">
    <subcellularLocation>
        <location evidence="1">Nucleus</location>
    </subcellularLocation>
</comment>
<dbReference type="PANTHER" id="PTHR23235:SF170">
    <property type="entry name" value="FI01014P-RELATED"/>
    <property type="match status" value="1"/>
</dbReference>
<evidence type="ECO:0000256" key="9">
    <source>
        <dbReference type="ARBA" id="ARBA00023242"/>
    </source>
</evidence>
<dbReference type="AlphaFoldDB" id="A0A8D8Q5J5"/>
<evidence type="ECO:0000256" key="7">
    <source>
        <dbReference type="ARBA" id="ARBA00023125"/>
    </source>
</evidence>
<evidence type="ECO:0000256" key="3">
    <source>
        <dbReference type="ARBA" id="ARBA00022737"/>
    </source>
</evidence>
<feature type="domain" description="C2H2-type" evidence="13">
    <location>
        <begin position="327"/>
        <end position="356"/>
    </location>
</feature>
<evidence type="ECO:0000259" key="13">
    <source>
        <dbReference type="PROSITE" id="PS50157"/>
    </source>
</evidence>
<keyword evidence="8" id="KW-0804">Transcription</keyword>
<reference evidence="14" key="1">
    <citation type="submission" date="2021-05" db="EMBL/GenBank/DDBJ databases">
        <authorList>
            <person name="Alioto T."/>
            <person name="Alioto T."/>
            <person name="Gomez Garrido J."/>
        </authorList>
    </citation>
    <scope>NUCLEOTIDE SEQUENCE</scope>
</reference>
<dbReference type="EMBL" id="HBUF01060282">
    <property type="protein sequence ID" value="CAG6625568.1"/>
    <property type="molecule type" value="Transcribed_RNA"/>
</dbReference>
<dbReference type="SUPFAM" id="SSF57667">
    <property type="entry name" value="beta-beta-alpha zinc fingers"/>
    <property type="match status" value="1"/>
</dbReference>
<evidence type="ECO:0000256" key="5">
    <source>
        <dbReference type="ARBA" id="ARBA00022833"/>
    </source>
</evidence>
<dbReference type="Pfam" id="PF00096">
    <property type="entry name" value="zf-C2H2"/>
    <property type="match status" value="2"/>
</dbReference>
<dbReference type="GO" id="GO:0000978">
    <property type="term" value="F:RNA polymerase II cis-regulatory region sequence-specific DNA binding"/>
    <property type="evidence" value="ECO:0007669"/>
    <property type="project" value="TreeGrafter"/>
</dbReference>
<keyword evidence="6" id="KW-0805">Transcription regulation</keyword>
<dbReference type="SMART" id="SM00355">
    <property type="entry name" value="ZnF_C2H2"/>
    <property type="match status" value="3"/>
</dbReference>
<evidence type="ECO:0000313" key="14">
    <source>
        <dbReference type="EMBL" id="CAG6625568.1"/>
    </source>
</evidence>
<evidence type="ECO:0000256" key="2">
    <source>
        <dbReference type="ARBA" id="ARBA00022723"/>
    </source>
</evidence>
<feature type="region of interest" description="Disordered" evidence="12">
    <location>
        <begin position="1"/>
        <end position="63"/>
    </location>
</feature>
<sequence length="499" mass="53582">MQQLLQQRQQQQAQQQAQQQQQQQSSPQQQQSSPQQQGSPQQQQQQNNIGTNSSNTITVTSSPSTSVASSIQMDIKPITSHATSIAWNGNTVTCTPTMQEASTSQPQSIVIPQQALSQPISVQGNPGGITVIPAASLSNFLQGNNIRTNSAPQIQVQQIPQHAPIQTVHIPGLGNVQLIPASALNLGGASPVVSQAPAPAPTPSQPPPLIPLPQGIQLISGSQGQQVQQLQQDPNDPTRFQILNFCSPGSSGVSSGIEMAVQEEDSLEEKPRSRRVACTCPNCTDGGERNADRKKVHICHIEGCNKVYGKTSHLRAHLRWHTGERPFVCSWQFCGKRFTRSDELQRHNRTHTGEKRFQCSECNKKFMRSDHLQKHIKTHTKTRCTPLIMNFSDNGVVTETKMDLSGGSNGEVAVAPESWINTDGNRCFLVNIEAPGSAGGPGESPSPGLPPLGSPDVDDGASSSSGDEKMMITLGEGGDIVTDGRDGSELSIVTDGMDN</sequence>
<evidence type="ECO:0000256" key="12">
    <source>
        <dbReference type="SAM" id="MobiDB-lite"/>
    </source>
</evidence>
<dbReference type="GO" id="GO:0000981">
    <property type="term" value="F:DNA-binding transcription factor activity, RNA polymerase II-specific"/>
    <property type="evidence" value="ECO:0007669"/>
    <property type="project" value="TreeGrafter"/>
</dbReference>
<keyword evidence="2" id="KW-0479">Metal-binding</keyword>
<protein>
    <submittedName>
        <fullName evidence="14">Transcription factor Sp3</fullName>
    </submittedName>
</protein>
<keyword evidence="4 11" id="KW-0863">Zinc-finger</keyword>
<dbReference type="GO" id="GO:0008270">
    <property type="term" value="F:zinc ion binding"/>
    <property type="evidence" value="ECO:0007669"/>
    <property type="project" value="UniProtKB-KW"/>
</dbReference>
<accession>A0A8D8Q5J5</accession>
<dbReference type="Gene3D" id="3.30.160.60">
    <property type="entry name" value="Classic Zinc Finger"/>
    <property type="match status" value="3"/>
</dbReference>
<evidence type="ECO:0000256" key="10">
    <source>
        <dbReference type="ARBA" id="ARBA00038409"/>
    </source>
</evidence>
<dbReference type="FunFam" id="3.30.160.60:FF:000014">
    <property type="entry name" value="Transcription factor Sp3"/>
    <property type="match status" value="1"/>
</dbReference>
<evidence type="ECO:0000256" key="6">
    <source>
        <dbReference type="ARBA" id="ARBA00023015"/>
    </source>
</evidence>
<dbReference type="PROSITE" id="PS50157">
    <property type="entry name" value="ZINC_FINGER_C2H2_2"/>
    <property type="match status" value="3"/>
</dbReference>
<dbReference type="FunFam" id="3.30.160.60:FF:001110">
    <property type="entry name" value="Krueppel factor 13"/>
    <property type="match status" value="1"/>
</dbReference>
<feature type="region of interest" description="Disordered" evidence="12">
    <location>
        <begin position="432"/>
        <end position="499"/>
    </location>
</feature>
<name>A0A8D8Q5J5_9HEMI</name>
<organism evidence="14">
    <name type="scientific">Cacopsylla melanoneura</name>
    <dbReference type="NCBI Taxonomy" id="428564"/>
    <lineage>
        <taxon>Eukaryota</taxon>
        <taxon>Metazoa</taxon>
        <taxon>Ecdysozoa</taxon>
        <taxon>Arthropoda</taxon>
        <taxon>Hexapoda</taxon>
        <taxon>Insecta</taxon>
        <taxon>Pterygota</taxon>
        <taxon>Neoptera</taxon>
        <taxon>Paraneoptera</taxon>
        <taxon>Hemiptera</taxon>
        <taxon>Sternorrhyncha</taxon>
        <taxon>Psylloidea</taxon>
        <taxon>Psyllidae</taxon>
        <taxon>Psyllinae</taxon>
        <taxon>Cacopsylla</taxon>
    </lineage>
</organism>
<comment type="similarity">
    <text evidence="10">Belongs to the Sp1 C2H2-type zinc-finger protein family.</text>
</comment>
<evidence type="ECO:0000256" key="11">
    <source>
        <dbReference type="PROSITE-ProRule" id="PRU00042"/>
    </source>
</evidence>
<dbReference type="InterPro" id="IPR036236">
    <property type="entry name" value="Znf_C2H2_sf"/>
</dbReference>